<accession>A0A1N7N7B8</accession>
<dbReference type="InterPro" id="IPR003764">
    <property type="entry name" value="GlcNAc_6-P_deAcase"/>
</dbReference>
<dbReference type="InterPro" id="IPR032466">
    <property type="entry name" value="Metal_Hydrolase"/>
</dbReference>
<dbReference type="SUPFAM" id="SSF51556">
    <property type="entry name" value="Metallo-dependent hydrolases"/>
    <property type="match status" value="1"/>
</dbReference>
<keyword evidence="4 5" id="KW-0119">Carbohydrate metabolism</keyword>
<dbReference type="Gene3D" id="3.20.20.140">
    <property type="entry name" value="Metal-dependent hydrolases"/>
    <property type="match status" value="1"/>
</dbReference>
<evidence type="ECO:0000256" key="6">
    <source>
        <dbReference type="PIRSR" id="PIRSR038994-1"/>
    </source>
</evidence>
<feature type="binding site" evidence="8">
    <location>
        <position position="214"/>
    </location>
    <ligand>
        <name>Zn(2+)</name>
        <dbReference type="ChEBI" id="CHEBI:29105"/>
    </ligand>
</feature>
<evidence type="ECO:0000259" key="9">
    <source>
        <dbReference type="Pfam" id="PF01979"/>
    </source>
</evidence>
<dbReference type="STRING" id="633194.SAMN05421759_10742"/>
<dbReference type="Gene3D" id="2.30.40.10">
    <property type="entry name" value="Urease, subunit C, domain 1"/>
    <property type="match status" value="1"/>
</dbReference>
<gene>
    <name evidence="10" type="ORF">SAMN05421759_10742</name>
</gene>
<dbReference type="EMBL" id="FTOQ01000007">
    <property type="protein sequence ID" value="SIS94242.1"/>
    <property type="molecule type" value="Genomic_DNA"/>
</dbReference>
<feature type="binding site" evidence="7">
    <location>
        <position position="248"/>
    </location>
    <ligand>
        <name>substrate</name>
    </ligand>
</feature>
<name>A0A1N7N7B8_9RHOB</name>
<dbReference type="Proteomes" id="UP000186684">
    <property type="component" value="Unassembled WGS sequence"/>
</dbReference>
<evidence type="ECO:0000256" key="5">
    <source>
        <dbReference type="PIRNR" id="PIRNR038994"/>
    </source>
</evidence>
<feature type="binding site" evidence="7">
    <location>
        <begin position="302"/>
        <end position="304"/>
    </location>
    <ligand>
        <name>substrate</name>
    </ligand>
</feature>
<dbReference type="OrthoDB" id="9776488at2"/>
<feature type="binding site" evidence="8">
    <location>
        <position position="193"/>
    </location>
    <ligand>
        <name>Zn(2+)</name>
        <dbReference type="ChEBI" id="CHEBI:29105"/>
    </ligand>
</feature>
<feature type="binding site" evidence="7">
    <location>
        <position position="225"/>
    </location>
    <ligand>
        <name>substrate</name>
    </ligand>
</feature>
<dbReference type="PIRSF" id="PIRSF038994">
    <property type="entry name" value="NagA"/>
    <property type="match status" value="1"/>
</dbReference>
<feature type="binding site" evidence="8">
    <location>
        <position position="127"/>
    </location>
    <ligand>
        <name>Zn(2+)</name>
        <dbReference type="ChEBI" id="CHEBI:29105"/>
    </ligand>
</feature>
<evidence type="ECO:0000256" key="7">
    <source>
        <dbReference type="PIRSR" id="PIRSR038994-2"/>
    </source>
</evidence>
<reference evidence="11" key="1">
    <citation type="submission" date="2017-01" db="EMBL/GenBank/DDBJ databases">
        <authorList>
            <person name="Varghese N."/>
            <person name="Submissions S."/>
        </authorList>
    </citation>
    <scope>NUCLEOTIDE SEQUENCE [LARGE SCALE GENOMIC DNA]</scope>
    <source>
        <strain evidence="11">DSM 29430</strain>
    </source>
</reference>
<feature type="domain" description="Amidohydrolase-related" evidence="9">
    <location>
        <begin position="49"/>
        <end position="353"/>
    </location>
</feature>
<evidence type="ECO:0000313" key="11">
    <source>
        <dbReference type="Proteomes" id="UP000186684"/>
    </source>
</evidence>
<dbReference type="GO" id="GO:0008448">
    <property type="term" value="F:N-acetylglucosamine-6-phosphate deacetylase activity"/>
    <property type="evidence" value="ECO:0007669"/>
    <property type="project" value="InterPro"/>
</dbReference>
<evidence type="ECO:0000256" key="8">
    <source>
        <dbReference type="PIRSR" id="PIRSR038994-3"/>
    </source>
</evidence>
<evidence type="ECO:0000256" key="1">
    <source>
        <dbReference type="ARBA" id="ARBA00010716"/>
    </source>
</evidence>
<dbReference type="Pfam" id="PF01979">
    <property type="entry name" value="Amidohydro_1"/>
    <property type="match status" value="1"/>
</dbReference>
<feature type="active site" description="Proton donor/acceptor" evidence="6">
    <location>
        <position position="269"/>
    </location>
</feature>
<keyword evidence="2 8" id="KW-0479">Metal-binding</keyword>
<evidence type="ECO:0000256" key="3">
    <source>
        <dbReference type="ARBA" id="ARBA00022801"/>
    </source>
</evidence>
<protein>
    <submittedName>
        <fullName evidence="10">N-acetylglucosamine-6-phosphate deacetylase</fullName>
    </submittedName>
</protein>
<dbReference type="AlphaFoldDB" id="A0A1N7N7B8"/>
<evidence type="ECO:0000313" key="10">
    <source>
        <dbReference type="EMBL" id="SIS94242.1"/>
    </source>
</evidence>
<dbReference type="InterPro" id="IPR011059">
    <property type="entry name" value="Metal-dep_hydrolase_composite"/>
</dbReference>
<feature type="binding site" evidence="7">
    <location>
        <position position="138"/>
    </location>
    <ligand>
        <name>substrate</name>
    </ligand>
</feature>
<dbReference type="InterPro" id="IPR006680">
    <property type="entry name" value="Amidohydro-rel"/>
</dbReference>
<dbReference type="GO" id="GO:0006046">
    <property type="term" value="P:N-acetylglucosamine catabolic process"/>
    <property type="evidence" value="ECO:0007669"/>
    <property type="project" value="TreeGrafter"/>
</dbReference>
<dbReference type="RefSeq" id="WP_076448389.1">
    <property type="nucleotide sequence ID" value="NZ_FTOQ01000007.1"/>
</dbReference>
<proteinExistence type="inferred from homology"/>
<keyword evidence="3 5" id="KW-0378">Hydrolase</keyword>
<evidence type="ECO:0000256" key="4">
    <source>
        <dbReference type="ARBA" id="ARBA00023277"/>
    </source>
</evidence>
<sequence length="373" mass="38708">MSGPVETFRGAIFDGEVLHEDRSINIINRKIISFSAENDAPVVNLQGDILAPGFVDLQVNGGGGVNFNDDPSPETLRRIAEAHRGLGATSILPTLITDRPEVTSRAIDAAIAACRDRVPGIAGLHLEGPHLSRARCGAHPPDLIRPMDDADLADLCAAAARLPCLLVTVAPEGVSVAQVSAMARAGIVVMLGHSDCDGARAARYFAAGAQGVTHLFNAMSQMTARAPGLVGAALSAGVWCGLIADGVHVAPMAMRVALAANPRILLVSDAMAVAGTTLTEFHLGDRRVLRKNNELRLEDGTLAGADLDLARAVSVLTSEAGDTLAGALARVTSMPARLAGLEGGAGFLRPGDPFRAVRLRPGPEGLRVVETYG</sequence>
<dbReference type="PANTHER" id="PTHR11113">
    <property type="entry name" value="N-ACETYLGLUCOSAMINE-6-PHOSPHATE DEACETYLASE"/>
    <property type="match status" value="1"/>
</dbReference>
<dbReference type="PANTHER" id="PTHR11113:SF14">
    <property type="entry name" value="N-ACETYLGLUCOSAMINE-6-PHOSPHATE DEACETYLASE"/>
    <property type="match status" value="1"/>
</dbReference>
<organism evidence="10 11">
    <name type="scientific">Roseivivax lentus</name>
    <dbReference type="NCBI Taxonomy" id="633194"/>
    <lineage>
        <taxon>Bacteria</taxon>
        <taxon>Pseudomonadati</taxon>
        <taxon>Pseudomonadota</taxon>
        <taxon>Alphaproteobacteria</taxon>
        <taxon>Rhodobacterales</taxon>
        <taxon>Roseobacteraceae</taxon>
        <taxon>Roseivivax</taxon>
    </lineage>
</organism>
<keyword evidence="11" id="KW-1185">Reference proteome</keyword>
<feature type="binding site" evidence="7">
    <location>
        <begin position="217"/>
        <end position="218"/>
    </location>
    <ligand>
        <name>substrate</name>
    </ligand>
</feature>
<dbReference type="GO" id="GO:0046872">
    <property type="term" value="F:metal ion binding"/>
    <property type="evidence" value="ECO:0007669"/>
    <property type="project" value="UniProtKB-KW"/>
</dbReference>
<comment type="cofactor">
    <cofactor evidence="8">
        <name>a divalent metal cation</name>
        <dbReference type="ChEBI" id="CHEBI:60240"/>
    </cofactor>
    <text evidence="8">Binds 1 divalent metal cation per subunit.</text>
</comment>
<evidence type="ECO:0000256" key="2">
    <source>
        <dbReference type="ARBA" id="ARBA00022723"/>
    </source>
</evidence>
<comment type="similarity">
    <text evidence="1 5">Belongs to the metallo-dependent hydrolases superfamily. NagA family.</text>
</comment>